<gene>
    <name evidence="3" type="ORF">NOCA2500017</name>
</gene>
<evidence type="ECO:0008006" key="4">
    <source>
        <dbReference type="Google" id="ProtNLM"/>
    </source>
</evidence>
<name>A0A2P2C989_9ZZZZ</name>
<evidence type="ECO:0000256" key="1">
    <source>
        <dbReference type="SAM" id="MobiDB-lite"/>
    </source>
</evidence>
<dbReference type="Pfam" id="PF10067">
    <property type="entry name" value="DUF2306"/>
    <property type="match status" value="1"/>
</dbReference>
<evidence type="ECO:0000313" key="3">
    <source>
        <dbReference type="EMBL" id="CUR58533.1"/>
    </source>
</evidence>
<feature type="transmembrane region" description="Helical" evidence="2">
    <location>
        <begin position="50"/>
        <end position="74"/>
    </location>
</feature>
<feature type="transmembrane region" description="Helical" evidence="2">
    <location>
        <begin position="117"/>
        <end position="139"/>
    </location>
</feature>
<feature type="region of interest" description="Disordered" evidence="1">
    <location>
        <begin position="231"/>
        <end position="255"/>
    </location>
</feature>
<protein>
    <recommendedName>
        <fullName evidence="4">DUF2306 domain-containing protein</fullName>
    </recommendedName>
</protein>
<accession>A0A2P2C989</accession>
<dbReference type="InterPro" id="IPR018750">
    <property type="entry name" value="DUF2306_membrane"/>
</dbReference>
<feature type="transmembrane region" description="Helical" evidence="2">
    <location>
        <begin position="86"/>
        <end position="105"/>
    </location>
</feature>
<dbReference type="EMBL" id="CZKA01000046">
    <property type="protein sequence ID" value="CUR58533.1"/>
    <property type="molecule type" value="Genomic_DNA"/>
</dbReference>
<organism evidence="3">
    <name type="scientific">metagenome</name>
    <dbReference type="NCBI Taxonomy" id="256318"/>
    <lineage>
        <taxon>unclassified sequences</taxon>
        <taxon>metagenomes</taxon>
    </lineage>
</organism>
<feature type="transmembrane region" description="Helical" evidence="2">
    <location>
        <begin position="12"/>
        <end position="30"/>
    </location>
</feature>
<proteinExistence type="predicted"/>
<reference evidence="3" key="1">
    <citation type="submission" date="2015-08" db="EMBL/GenBank/DDBJ databases">
        <authorList>
            <person name="Babu N.S."/>
            <person name="Beckwith C.J."/>
            <person name="Beseler K.G."/>
            <person name="Brison A."/>
            <person name="Carone J.V."/>
            <person name="Caskin T.P."/>
            <person name="Diamond M."/>
            <person name="Durham M.E."/>
            <person name="Foxe J.M."/>
            <person name="Go M."/>
            <person name="Henderson B.A."/>
            <person name="Jones I.B."/>
            <person name="McGettigan J.A."/>
            <person name="Micheletti S.J."/>
            <person name="Nasrallah M.E."/>
            <person name="Ortiz D."/>
            <person name="Piller C.R."/>
            <person name="Privatt S.R."/>
            <person name="Schneider S.L."/>
            <person name="Sharp S."/>
            <person name="Smith T.C."/>
            <person name="Stanton J.D."/>
            <person name="Ullery H.E."/>
            <person name="Wilson R.J."/>
            <person name="Serrano M.G."/>
            <person name="Buck G."/>
            <person name="Lee V."/>
            <person name="Wang Y."/>
            <person name="Carvalho R."/>
            <person name="Voegtly L."/>
            <person name="Shi R."/>
            <person name="Duckworth R."/>
            <person name="Johnson A."/>
            <person name="Loviza R."/>
            <person name="Walstead R."/>
            <person name="Shah Z."/>
            <person name="Kiflezghi M."/>
            <person name="Wade K."/>
            <person name="Ball S.L."/>
            <person name="Bradley K.W."/>
            <person name="Asai D.J."/>
            <person name="Bowman C.A."/>
            <person name="Russell D.A."/>
            <person name="Pope W.H."/>
            <person name="Jacobs-Sera D."/>
            <person name="Hendrix R.W."/>
            <person name="Hatfull G.F."/>
        </authorList>
    </citation>
    <scope>NUCLEOTIDE SEQUENCE</scope>
</reference>
<keyword evidence="2" id="KW-0472">Membrane</keyword>
<sequence length="255" mass="26701">MSRARPGWPVPVALIALSVIPLLAGALRLLQLAGGPAVMPADDRFPGFPVALIVHILGAAAYAVVGAFQFVPGFRRRHLSWHRRSGRVLALAGLLVAGSALWMTLGYAPKPGTGQLLFVMRLVFATGMVASLVLGVGAARAGRIPAHRAWMTRAYAIALAAGTQVFTEGFGEALFGVGEVRGDLAKGAGWIINLAVAEWVIRRPSRSLPRSDGVRRLRGDAQHEVRAVAADAGAGADAGAHGRRGGGRWPAGRVH</sequence>
<keyword evidence="2" id="KW-0812">Transmembrane</keyword>
<keyword evidence="2" id="KW-1133">Transmembrane helix</keyword>
<dbReference type="AlphaFoldDB" id="A0A2P2C989"/>
<evidence type="ECO:0000256" key="2">
    <source>
        <dbReference type="SAM" id="Phobius"/>
    </source>
</evidence>